<reference evidence="3" key="1">
    <citation type="journal article" date="2021" name="Genome Biol. Evol.">
        <title>A High-Quality Reference Genome for a Parasitic Bivalve with Doubly Uniparental Inheritance (Bivalvia: Unionida).</title>
        <authorList>
            <person name="Smith C.H."/>
        </authorList>
    </citation>
    <scope>NUCLEOTIDE SEQUENCE</scope>
    <source>
        <strain evidence="3">CHS0354</strain>
    </source>
</reference>
<dbReference type="SUPFAM" id="SSF49329">
    <property type="entry name" value="Cu,Zn superoxide dismutase-like"/>
    <property type="match status" value="5"/>
</dbReference>
<reference evidence="3" key="2">
    <citation type="journal article" date="2021" name="Genome Biol. Evol.">
        <title>Developing a high-quality reference genome for a parasitic bivalve with doubly uniparental inheritance (Bivalvia: Unionida).</title>
        <authorList>
            <person name="Smith C.H."/>
        </authorList>
    </citation>
    <scope>NUCLEOTIDE SEQUENCE</scope>
    <source>
        <strain evidence="3">CHS0354</strain>
        <tissue evidence="3">Mantle</tissue>
    </source>
</reference>
<feature type="domain" description="Superoxide dismutase copper/zinc binding" evidence="2">
    <location>
        <begin position="659"/>
        <end position="765"/>
    </location>
</feature>
<dbReference type="GO" id="GO:0006801">
    <property type="term" value="P:superoxide metabolic process"/>
    <property type="evidence" value="ECO:0007669"/>
    <property type="project" value="InterPro"/>
</dbReference>
<dbReference type="PANTHER" id="PTHR20910:SF1">
    <property type="entry name" value="SUPEROXIDE DISMUTASE COPPER_ZINC BINDING DOMAIN-CONTAINING PROTEIN"/>
    <property type="match status" value="1"/>
</dbReference>
<protein>
    <recommendedName>
        <fullName evidence="2">Superoxide dismutase copper/zinc binding domain-containing protein</fullName>
    </recommendedName>
</protein>
<evidence type="ECO:0000313" key="4">
    <source>
        <dbReference type="Proteomes" id="UP001195483"/>
    </source>
</evidence>
<feature type="domain" description="Superoxide dismutase copper/zinc binding" evidence="2">
    <location>
        <begin position="316"/>
        <end position="441"/>
    </location>
</feature>
<feature type="signal peptide" evidence="1">
    <location>
        <begin position="1"/>
        <end position="18"/>
    </location>
</feature>
<organism evidence="3 4">
    <name type="scientific">Potamilus streckersoni</name>
    <dbReference type="NCBI Taxonomy" id="2493646"/>
    <lineage>
        <taxon>Eukaryota</taxon>
        <taxon>Metazoa</taxon>
        <taxon>Spiralia</taxon>
        <taxon>Lophotrochozoa</taxon>
        <taxon>Mollusca</taxon>
        <taxon>Bivalvia</taxon>
        <taxon>Autobranchia</taxon>
        <taxon>Heteroconchia</taxon>
        <taxon>Palaeoheterodonta</taxon>
        <taxon>Unionida</taxon>
        <taxon>Unionoidea</taxon>
        <taxon>Unionidae</taxon>
        <taxon>Ambleminae</taxon>
        <taxon>Lampsilini</taxon>
        <taxon>Potamilus</taxon>
    </lineage>
</organism>
<evidence type="ECO:0000259" key="2">
    <source>
        <dbReference type="Pfam" id="PF00080"/>
    </source>
</evidence>
<feature type="domain" description="Superoxide dismutase copper/zinc binding" evidence="2">
    <location>
        <begin position="817"/>
        <end position="919"/>
    </location>
</feature>
<dbReference type="InterPro" id="IPR001424">
    <property type="entry name" value="SOD_Cu_Zn_dom"/>
</dbReference>
<proteinExistence type="predicted"/>
<dbReference type="GO" id="GO:0046872">
    <property type="term" value="F:metal ion binding"/>
    <property type="evidence" value="ECO:0007669"/>
    <property type="project" value="InterPro"/>
</dbReference>
<keyword evidence="1" id="KW-0732">Signal</keyword>
<evidence type="ECO:0000313" key="3">
    <source>
        <dbReference type="EMBL" id="KAK3595908.1"/>
    </source>
</evidence>
<feature type="chain" id="PRO_5042255398" description="Superoxide dismutase copper/zinc binding domain-containing protein" evidence="1">
    <location>
        <begin position="19"/>
        <end position="1050"/>
    </location>
</feature>
<reference evidence="3" key="3">
    <citation type="submission" date="2023-05" db="EMBL/GenBank/DDBJ databases">
        <authorList>
            <person name="Smith C.H."/>
        </authorList>
    </citation>
    <scope>NUCLEOTIDE SEQUENCE</scope>
    <source>
        <strain evidence="3">CHS0354</strain>
        <tissue evidence="3">Mantle</tissue>
    </source>
</reference>
<dbReference type="InterPro" id="IPR036423">
    <property type="entry name" value="SOD-like_Cu/Zn_dom_sf"/>
</dbReference>
<evidence type="ECO:0000256" key="1">
    <source>
        <dbReference type="SAM" id="SignalP"/>
    </source>
</evidence>
<name>A0AAE0SQ64_9BIVA</name>
<dbReference type="AlphaFoldDB" id="A0AAE0SQ64"/>
<dbReference type="PANTHER" id="PTHR20910">
    <property type="entry name" value="AGAP001623-PA"/>
    <property type="match status" value="1"/>
</dbReference>
<dbReference type="Gene3D" id="2.60.40.200">
    <property type="entry name" value="Superoxide dismutase, copper/zinc binding domain"/>
    <property type="match status" value="6"/>
</dbReference>
<sequence length="1050" mass="114045">MFILIACVFSLIAKPAVGVELTANFHMTGIKGTVTLSQLTIGGTVDITVSLSGVTAGQTYYLELHAQRVNYDVADRCSDSQIGPIAWNVTGLNATGLGSRIQITSGQGTLKVQGIDLDGAKSVQGKSFAIVQSTNPIIKACATIEEETEYVTAFANFPAYVGGTVTFRQKANSPTSITTINGKLYYVSDSSGAPTIYKWQINKESVVMDMSQTVSISSRCSSTGDLFKQPGFNAGTLCSTSDQRSCPIGDLTSKLGNLSIGTFAYVDLNLPLSGLNSIINRSITLYDASTGNIKACANVVEFKTKEALAKFSNDGVHGYIKLTQKSPLDETLVEVDLEGLNSLADGYHVHEWPVSQMLEQGQSICNGEYVSGHLNPFFVNVSASPSAGTGTNDQYEIGDLSGKYGSLRNQREFKNNYTDRNLPLFGVNSVVGRSIVIHKAPTGARWVCASLELQGAMTTAVATFTYPVIGHIILRQPKGDWFADTQVYVELNYGNSAVQTTGHNWHIHMLQVGTDWSDDNTTTSRCQSVQGHYNPYNVDLSVAGNYSTQCSSKKQFRCEVGDLSGKHGSLSIRSSLGGMFRAFYTDIQLPLTGPQSILGRSITIHTANSGGGRLSCANIYELHELSAHVNIWYPSTKASTPTGHILFQNPMPGIMAGITDVNVHLRNLITGASGYHVHQYPTDINAPSPCSDADVGGHFNPFYVTTWPATATGTNDQYEIGDLSNKFGMLSGSEYMSSYSDTNLPLRGPLSIIGRSVVIHEKDGKRWACGNIMEDTSNLPNTILFQGRAMFTGLLNGSILLSQYVYPNGKLSDTMVLVELIYSDGRPGTINHNWHVHVNSVSGSCSTTGDHFNPFRVDVQNNYNECNMTNPLRCEVGDQSRKLGQYSIGSGRRFYVDVNLPLTGRFAVLGRSIVVHAENGGAPRIACADLMPYNSAYYYTVSFPSVSNFNRTDMAIIVANAINTDSYNVVCEQWENWNPNCMTAKVNFLGSDAQRLSTLFKDLISSGNYKELRIYSPDSSCKVSSGEAGLYSLPHLLLSISWLAIFVLWI</sequence>
<comment type="caution">
    <text evidence="3">The sequence shown here is derived from an EMBL/GenBank/DDBJ whole genome shotgun (WGS) entry which is preliminary data.</text>
</comment>
<gene>
    <name evidence="3" type="ORF">CHS0354_014750</name>
</gene>
<dbReference type="Pfam" id="PF00080">
    <property type="entry name" value="Sod_Cu"/>
    <property type="match status" value="3"/>
</dbReference>
<dbReference type="Proteomes" id="UP001195483">
    <property type="component" value="Unassembled WGS sequence"/>
</dbReference>
<keyword evidence="4" id="KW-1185">Reference proteome</keyword>
<dbReference type="InterPro" id="IPR053257">
    <property type="entry name" value="Cu-only_SOD"/>
</dbReference>
<accession>A0AAE0SQ64</accession>
<dbReference type="EMBL" id="JAEAOA010000900">
    <property type="protein sequence ID" value="KAK3595908.1"/>
    <property type="molecule type" value="Genomic_DNA"/>
</dbReference>